<gene>
    <name evidence="6" type="ORF">DICSQDRAFT_59956</name>
</gene>
<evidence type="ECO:0000259" key="5">
    <source>
        <dbReference type="PROSITE" id="PS51164"/>
    </source>
</evidence>
<feature type="compositionally biased region" description="Low complexity" evidence="3">
    <location>
        <begin position="82"/>
        <end position="111"/>
    </location>
</feature>
<evidence type="ECO:0000313" key="6">
    <source>
        <dbReference type="EMBL" id="EJF61867.1"/>
    </source>
</evidence>
<dbReference type="OMA" id="DHTTAGQ"/>
<evidence type="ECO:0000313" key="7">
    <source>
        <dbReference type="Proteomes" id="UP000053319"/>
    </source>
</evidence>
<dbReference type="SUPFAM" id="SSF57180">
    <property type="entry name" value="Cellulose-binding domain"/>
    <property type="match status" value="1"/>
</dbReference>
<evidence type="ECO:0000256" key="4">
    <source>
        <dbReference type="SAM" id="SignalP"/>
    </source>
</evidence>
<evidence type="ECO:0000256" key="2">
    <source>
        <dbReference type="ARBA" id="ARBA00022801"/>
    </source>
</evidence>
<name>R7T2Q5_DICSQ</name>
<dbReference type="GO" id="GO:0030248">
    <property type="term" value="F:cellulose binding"/>
    <property type="evidence" value="ECO:0007669"/>
    <property type="project" value="InterPro"/>
</dbReference>
<feature type="signal peptide" evidence="4">
    <location>
        <begin position="1"/>
        <end position="20"/>
    </location>
</feature>
<dbReference type="EMBL" id="JH719408">
    <property type="protein sequence ID" value="EJF61867.1"/>
    <property type="molecule type" value="Genomic_DNA"/>
</dbReference>
<keyword evidence="1 4" id="KW-0732">Signal</keyword>
<feature type="chain" id="PRO_5004456019" description="CBM1 domain-containing protein" evidence="4">
    <location>
        <begin position="21"/>
        <end position="270"/>
    </location>
</feature>
<feature type="region of interest" description="Disordered" evidence="3">
    <location>
        <begin position="79"/>
        <end position="111"/>
    </location>
</feature>
<dbReference type="SMART" id="SM00236">
    <property type="entry name" value="fCBD"/>
    <property type="match status" value="1"/>
</dbReference>
<dbReference type="GO" id="GO:0005576">
    <property type="term" value="C:extracellular region"/>
    <property type="evidence" value="ECO:0007669"/>
    <property type="project" value="InterPro"/>
</dbReference>
<sequence>MVSSTFSFLRALLFVASAAAQSTAPQYGQVFQQSHDCTRSGANLRQCGGQGWTGATVCPSGWTCTFSNSYYSQCLPGGSGSSSGSPVPTTTTVPSTSGGSSPTSTSTSPSGTVTLIPGYSFIRAVEDPNFHQYLRSEVQNTASDAVLGDPSTAAQFQITSDGQLIQILPDGSNLYAAVEARANSTVMKLKMLWQTTPASGDNAGTFMWSGDTVEWSIPTISRPQLNAWLVCPDDAGNKDVYVNLGPYDYDTPAGCADETIHAYTGPYATA</sequence>
<accession>R7T2Q5</accession>
<dbReference type="Proteomes" id="UP000053319">
    <property type="component" value="Unassembled WGS sequence"/>
</dbReference>
<dbReference type="GO" id="GO:0016787">
    <property type="term" value="F:hydrolase activity"/>
    <property type="evidence" value="ECO:0007669"/>
    <property type="project" value="UniProtKB-KW"/>
</dbReference>
<keyword evidence="2" id="KW-0378">Hydrolase</keyword>
<proteinExistence type="predicted"/>
<dbReference type="RefSeq" id="XP_007365568.1">
    <property type="nucleotide sequence ID" value="XM_007365506.1"/>
</dbReference>
<dbReference type="InterPro" id="IPR035971">
    <property type="entry name" value="CBD_sf"/>
</dbReference>
<organism evidence="6 7">
    <name type="scientific">Dichomitus squalens (strain LYAD-421)</name>
    <name type="common">Western red white-rot fungus</name>
    <dbReference type="NCBI Taxonomy" id="732165"/>
    <lineage>
        <taxon>Eukaryota</taxon>
        <taxon>Fungi</taxon>
        <taxon>Dikarya</taxon>
        <taxon>Basidiomycota</taxon>
        <taxon>Agaricomycotina</taxon>
        <taxon>Agaricomycetes</taxon>
        <taxon>Polyporales</taxon>
        <taxon>Polyporaceae</taxon>
        <taxon>Dichomitus</taxon>
    </lineage>
</organism>
<dbReference type="InterPro" id="IPR000254">
    <property type="entry name" value="CBD"/>
</dbReference>
<dbReference type="HOGENOM" id="CLU_066055_0_0_1"/>
<dbReference type="GeneID" id="18842924"/>
<dbReference type="OrthoDB" id="2115822at2759"/>
<dbReference type="GO" id="GO:0005975">
    <property type="term" value="P:carbohydrate metabolic process"/>
    <property type="evidence" value="ECO:0007669"/>
    <property type="project" value="InterPro"/>
</dbReference>
<dbReference type="KEGG" id="dsq:DICSQDRAFT_59956"/>
<dbReference type="AlphaFoldDB" id="R7T2Q5"/>
<reference evidence="6 7" key="1">
    <citation type="journal article" date="2012" name="Science">
        <title>The Paleozoic origin of enzymatic lignin decomposition reconstructed from 31 fungal genomes.</title>
        <authorList>
            <person name="Floudas D."/>
            <person name="Binder M."/>
            <person name="Riley R."/>
            <person name="Barry K."/>
            <person name="Blanchette R.A."/>
            <person name="Henrissat B."/>
            <person name="Martinez A.T."/>
            <person name="Otillar R."/>
            <person name="Spatafora J.W."/>
            <person name="Yadav J.S."/>
            <person name="Aerts A."/>
            <person name="Benoit I."/>
            <person name="Boyd A."/>
            <person name="Carlson A."/>
            <person name="Copeland A."/>
            <person name="Coutinho P.M."/>
            <person name="de Vries R.P."/>
            <person name="Ferreira P."/>
            <person name="Findley K."/>
            <person name="Foster B."/>
            <person name="Gaskell J."/>
            <person name="Glotzer D."/>
            <person name="Gorecki P."/>
            <person name="Heitman J."/>
            <person name="Hesse C."/>
            <person name="Hori C."/>
            <person name="Igarashi K."/>
            <person name="Jurgens J.A."/>
            <person name="Kallen N."/>
            <person name="Kersten P."/>
            <person name="Kohler A."/>
            <person name="Kuees U."/>
            <person name="Kumar T.K.A."/>
            <person name="Kuo A."/>
            <person name="LaButti K."/>
            <person name="Larrondo L.F."/>
            <person name="Lindquist E."/>
            <person name="Ling A."/>
            <person name="Lombard V."/>
            <person name="Lucas S."/>
            <person name="Lundell T."/>
            <person name="Martin R."/>
            <person name="McLaughlin D.J."/>
            <person name="Morgenstern I."/>
            <person name="Morin E."/>
            <person name="Murat C."/>
            <person name="Nagy L.G."/>
            <person name="Nolan M."/>
            <person name="Ohm R.A."/>
            <person name="Patyshakuliyeva A."/>
            <person name="Rokas A."/>
            <person name="Ruiz-Duenas F.J."/>
            <person name="Sabat G."/>
            <person name="Salamov A."/>
            <person name="Samejima M."/>
            <person name="Schmutz J."/>
            <person name="Slot J.C."/>
            <person name="St John F."/>
            <person name="Stenlid J."/>
            <person name="Sun H."/>
            <person name="Sun S."/>
            <person name="Syed K."/>
            <person name="Tsang A."/>
            <person name="Wiebenga A."/>
            <person name="Young D."/>
            <person name="Pisabarro A."/>
            <person name="Eastwood D.C."/>
            <person name="Martin F."/>
            <person name="Cullen D."/>
            <person name="Grigoriev I.V."/>
            <person name="Hibbett D.S."/>
        </authorList>
    </citation>
    <scope>NUCLEOTIDE SEQUENCE [LARGE SCALE GENOMIC DNA]</scope>
    <source>
        <strain evidence="6 7">LYAD-421 SS1</strain>
    </source>
</reference>
<dbReference type="PROSITE" id="PS00562">
    <property type="entry name" value="CBM1_1"/>
    <property type="match status" value="1"/>
</dbReference>
<dbReference type="PROSITE" id="PS51164">
    <property type="entry name" value="CBM1_2"/>
    <property type="match status" value="1"/>
</dbReference>
<protein>
    <recommendedName>
        <fullName evidence="5">CBM1 domain-containing protein</fullName>
    </recommendedName>
</protein>
<evidence type="ECO:0000256" key="3">
    <source>
        <dbReference type="SAM" id="MobiDB-lite"/>
    </source>
</evidence>
<evidence type="ECO:0000256" key="1">
    <source>
        <dbReference type="ARBA" id="ARBA00022729"/>
    </source>
</evidence>
<dbReference type="Pfam" id="PF00734">
    <property type="entry name" value="CBM_1"/>
    <property type="match status" value="1"/>
</dbReference>
<feature type="domain" description="CBM1" evidence="5">
    <location>
        <begin position="39"/>
        <end position="75"/>
    </location>
</feature>